<name>A0A839QSX5_9MICO</name>
<evidence type="ECO:0000313" key="2">
    <source>
        <dbReference type="Proteomes" id="UP000568050"/>
    </source>
</evidence>
<organism evidence="1 2">
    <name type="scientific">Helcobacillus massiliensis</name>
    <dbReference type="NCBI Taxonomy" id="521392"/>
    <lineage>
        <taxon>Bacteria</taxon>
        <taxon>Bacillati</taxon>
        <taxon>Actinomycetota</taxon>
        <taxon>Actinomycetes</taxon>
        <taxon>Micrococcales</taxon>
        <taxon>Dermabacteraceae</taxon>
        <taxon>Helcobacillus</taxon>
    </lineage>
</organism>
<dbReference type="EMBL" id="JACHWP010000002">
    <property type="protein sequence ID" value="MBB3022845.1"/>
    <property type="molecule type" value="Genomic_DNA"/>
</dbReference>
<protein>
    <submittedName>
        <fullName evidence="1">Cob(I)alamin adenosyltransferase</fullName>
    </submittedName>
</protein>
<comment type="caution">
    <text evidence="1">The sequence shown here is derived from an EMBL/GenBank/DDBJ whole genome shotgun (WGS) entry which is preliminary data.</text>
</comment>
<keyword evidence="1" id="KW-0808">Transferase</keyword>
<dbReference type="Proteomes" id="UP000568050">
    <property type="component" value="Unassembled WGS sequence"/>
</dbReference>
<evidence type="ECO:0000313" key="1">
    <source>
        <dbReference type="EMBL" id="MBB3022845.1"/>
    </source>
</evidence>
<reference evidence="1 2" key="1">
    <citation type="submission" date="2020-08" db="EMBL/GenBank/DDBJ databases">
        <title>Sequencing the genomes of 1000 actinobacteria strains.</title>
        <authorList>
            <person name="Klenk H.-P."/>
        </authorList>
    </citation>
    <scope>NUCLEOTIDE SEQUENCE [LARGE SCALE GENOMIC DNA]</scope>
    <source>
        <strain evidence="1 2">DSM 23040</strain>
    </source>
</reference>
<gene>
    <name evidence="1" type="ORF">FHX50_001128</name>
</gene>
<keyword evidence="2" id="KW-1185">Reference proteome</keyword>
<sequence length="86" mass="10174">MRRWQDQLERAQVLEAHLVDQLMAARQELYSIGYLALQEADSPPVQALEERISRLERRLNEVHWHQFEALQRLNEYGLDDDSSQGL</sequence>
<proteinExistence type="predicted"/>
<dbReference type="RefSeq" id="WP_183375439.1">
    <property type="nucleotide sequence ID" value="NZ_CBCSFZ010000018.1"/>
</dbReference>
<dbReference type="AlphaFoldDB" id="A0A839QSX5"/>
<dbReference type="GO" id="GO:0016740">
    <property type="term" value="F:transferase activity"/>
    <property type="evidence" value="ECO:0007669"/>
    <property type="project" value="UniProtKB-KW"/>
</dbReference>
<accession>A0A839QSX5</accession>